<dbReference type="NCBIfam" id="TIGR03083">
    <property type="entry name" value="maleylpyruvate isomerase family mycothiol-dependent enzyme"/>
    <property type="match status" value="1"/>
</dbReference>
<dbReference type="EMBL" id="SMFZ01000001">
    <property type="protein sequence ID" value="TCK26554.1"/>
    <property type="molecule type" value="Genomic_DNA"/>
</dbReference>
<proteinExistence type="predicted"/>
<organism evidence="3 4">
    <name type="scientific">Pseudonocardia endophytica</name>
    <dbReference type="NCBI Taxonomy" id="401976"/>
    <lineage>
        <taxon>Bacteria</taxon>
        <taxon>Bacillati</taxon>
        <taxon>Actinomycetota</taxon>
        <taxon>Actinomycetes</taxon>
        <taxon>Pseudonocardiales</taxon>
        <taxon>Pseudonocardiaceae</taxon>
        <taxon>Pseudonocardia</taxon>
    </lineage>
</organism>
<dbReference type="InterPro" id="IPR017517">
    <property type="entry name" value="Maleyloyr_isom"/>
</dbReference>
<feature type="domain" description="MDMPI C-terminal" evidence="1">
    <location>
        <begin position="146"/>
        <end position="225"/>
    </location>
</feature>
<protein>
    <submittedName>
        <fullName evidence="3">Uncharacterized protein (TIGR03083 family)</fullName>
    </submittedName>
</protein>
<dbReference type="SUPFAM" id="SSF109854">
    <property type="entry name" value="DinB/YfiT-like putative metalloenzymes"/>
    <property type="match status" value="1"/>
</dbReference>
<gene>
    <name evidence="3" type="ORF">EV378_2391</name>
</gene>
<dbReference type="PANTHER" id="PTHR40758:SF1">
    <property type="entry name" value="CONSERVED PROTEIN"/>
    <property type="match status" value="1"/>
</dbReference>
<dbReference type="Pfam" id="PF07398">
    <property type="entry name" value="MDMPI_C"/>
    <property type="match status" value="1"/>
</dbReference>
<dbReference type="InterPro" id="IPR034660">
    <property type="entry name" value="DinB/YfiT-like"/>
</dbReference>
<comment type="caution">
    <text evidence="3">The sequence shown here is derived from an EMBL/GenBank/DDBJ whole genome shotgun (WGS) entry which is preliminary data.</text>
</comment>
<evidence type="ECO:0000259" key="2">
    <source>
        <dbReference type="Pfam" id="PF11716"/>
    </source>
</evidence>
<feature type="domain" description="Mycothiol-dependent maleylpyruvate isomerase metal-binding" evidence="2">
    <location>
        <begin position="30"/>
        <end position="133"/>
    </location>
</feature>
<dbReference type="Pfam" id="PF11716">
    <property type="entry name" value="MDMPI_N"/>
    <property type="match status" value="1"/>
</dbReference>
<accession>A0A4R1HUZ7</accession>
<dbReference type="GO" id="GO:0046872">
    <property type="term" value="F:metal ion binding"/>
    <property type="evidence" value="ECO:0007669"/>
    <property type="project" value="InterPro"/>
</dbReference>
<evidence type="ECO:0000313" key="3">
    <source>
        <dbReference type="EMBL" id="TCK26554.1"/>
    </source>
</evidence>
<dbReference type="RefSeq" id="WP_165922250.1">
    <property type="nucleotide sequence ID" value="NZ_SMFZ01000001.1"/>
</dbReference>
<dbReference type="AlphaFoldDB" id="A0A4R1HUZ7"/>
<keyword evidence="4" id="KW-1185">Reference proteome</keyword>
<dbReference type="InterPro" id="IPR010872">
    <property type="entry name" value="MDMPI_C-term_domain"/>
</dbReference>
<dbReference type="InterPro" id="IPR024344">
    <property type="entry name" value="MDMPI_metal-binding"/>
</dbReference>
<reference evidence="3 4" key="1">
    <citation type="submission" date="2019-03" db="EMBL/GenBank/DDBJ databases">
        <title>Sequencing the genomes of 1000 actinobacteria strains.</title>
        <authorList>
            <person name="Klenk H.-P."/>
        </authorList>
    </citation>
    <scope>NUCLEOTIDE SEQUENCE [LARGE SCALE GENOMIC DNA]</scope>
    <source>
        <strain evidence="3 4">DSM 44969</strain>
    </source>
</reference>
<evidence type="ECO:0000313" key="4">
    <source>
        <dbReference type="Proteomes" id="UP000295560"/>
    </source>
</evidence>
<name>A0A4R1HUZ7_PSEEN</name>
<dbReference type="GO" id="GO:0005886">
    <property type="term" value="C:plasma membrane"/>
    <property type="evidence" value="ECO:0007669"/>
    <property type="project" value="TreeGrafter"/>
</dbReference>
<evidence type="ECO:0000259" key="1">
    <source>
        <dbReference type="Pfam" id="PF07398"/>
    </source>
</evidence>
<dbReference type="PANTHER" id="PTHR40758">
    <property type="entry name" value="CONSERVED PROTEIN"/>
    <property type="match status" value="1"/>
</dbReference>
<sequence>MSTGIEPLTAERYVQSVAADVVVIGRACREYPDRAVPTCPEWTGADLLAHLAAFTAWLTAVFDGSAGVASVLPVVDPAAALRDWDATGDDLAGLLRGVDPHRAVPNWSTGEQTAAFWLRRTAQDVAIHRVDAAGLVTDAPEPVPADIAHDGVGEYLDVFVTAGLAAGAPATKVTLELEMTDAGTVRRDLPDPGPVTTLRGTASDLLLGLWHRRDPLGLVVAGDPAPIEKWPHI</sequence>
<dbReference type="Proteomes" id="UP000295560">
    <property type="component" value="Unassembled WGS sequence"/>
</dbReference>